<comment type="caution">
    <text evidence="3">The sequence shown here is derived from an EMBL/GenBank/DDBJ whole genome shotgun (WGS) entry which is preliminary data.</text>
</comment>
<feature type="domain" description="Phosphoribosyltransferase" evidence="2">
    <location>
        <begin position="105"/>
        <end position="196"/>
    </location>
</feature>
<dbReference type="Gene3D" id="3.40.50.2020">
    <property type="match status" value="1"/>
</dbReference>
<proteinExistence type="inferred from homology"/>
<protein>
    <submittedName>
        <fullName evidence="3">DNA utilization protein GntX</fullName>
    </submittedName>
</protein>
<dbReference type="RefSeq" id="WP_186085138.1">
    <property type="nucleotide sequence ID" value="NZ_BMDB01000001.1"/>
</dbReference>
<evidence type="ECO:0000313" key="3">
    <source>
        <dbReference type="EMBL" id="CAD2072658.1"/>
    </source>
</evidence>
<dbReference type="SUPFAM" id="SSF53271">
    <property type="entry name" value="PRTase-like"/>
    <property type="match status" value="1"/>
</dbReference>
<dbReference type="AlphaFoldDB" id="A0A6V7R6K8"/>
<dbReference type="InterPro" id="IPR029057">
    <property type="entry name" value="PRTase-like"/>
</dbReference>
<keyword evidence="4" id="KW-1185">Reference proteome</keyword>
<evidence type="ECO:0000259" key="2">
    <source>
        <dbReference type="Pfam" id="PF00156"/>
    </source>
</evidence>
<organism evidence="3 4">
    <name type="scientific">Phocicoccus schoeneichii</name>
    <dbReference type="NCBI Taxonomy" id="1812261"/>
    <lineage>
        <taxon>Bacteria</taxon>
        <taxon>Bacillati</taxon>
        <taxon>Bacillota</taxon>
        <taxon>Bacilli</taxon>
        <taxon>Bacillales</taxon>
        <taxon>Salinicoccaceae</taxon>
        <taxon>Phocicoccus</taxon>
    </lineage>
</organism>
<dbReference type="CDD" id="cd06223">
    <property type="entry name" value="PRTases_typeI"/>
    <property type="match status" value="1"/>
</dbReference>
<evidence type="ECO:0000313" key="4">
    <source>
        <dbReference type="Proteomes" id="UP000521032"/>
    </source>
</evidence>
<dbReference type="PANTHER" id="PTHR47505">
    <property type="entry name" value="DNA UTILIZATION PROTEIN YHGH"/>
    <property type="match status" value="1"/>
</dbReference>
<gene>
    <name evidence="3" type="ORF">JEOSCH030_00357</name>
</gene>
<comment type="similarity">
    <text evidence="1">Belongs to the ComF/GntX family.</text>
</comment>
<reference evidence="3 4" key="1">
    <citation type="submission" date="2020-07" db="EMBL/GenBank/DDBJ databases">
        <authorList>
            <person name="Criscuolo A."/>
        </authorList>
    </citation>
    <scope>NUCLEOTIDE SEQUENCE [LARGE SCALE GENOMIC DNA]</scope>
    <source>
        <strain evidence="4">CIP 111030</strain>
    </source>
</reference>
<dbReference type="Pfam" id="PF00156">
    <property type="entry name" value="Pribosyltran"/>
    <property type="match status" value="1"/>
</dbReference>
<sequence length="199" mass="23293">MICLMCHNQLQTEMTILNMFQKESRICMDCRDELLKETNTNYEYPHEVTSFLNYNERVADLFHRYKFMGDNALKEVLASFINHNFKSYDFVVPVPLSTKRLSERGYNQVTEVLDCLKIKYTDMLETAHRKRQSERSKSERAKSQNPFTIKGTFDVSVLKNKRILIVDDIYTTGMTMTHAVEVLDAHEVAEIKVLTFSKV</sequence>
<dbReference type="InterPro" id="IPR051910">
    <property type="entry name" value="ComF/GntX_DNA_util-trans"/>
</dbReference>
<accession>A0A6V7R6K8</accession>
<dbReference type="Proteomes" id="UP000521032">
    <property type="component" value="Unassembled WGS sequence"/>
</dbReference>
<dbReference type="InterPro" id="IPR000836">
    <property type="entry name" value="PRTase_dom"/>
</dbReference>
<dbReference type="EMBL" id="CAJEWE010000006">
    <property type="protein sequence ID" value="CAD2072658.1"/>
    <property type="molecule type" value="Genomic_DNA"/>
</dbReference>
<evidence type="ECO:0000256" key="1">
    <source>
        <dbReference type="ARBA" id="ARBA00008007"/>
    </source>
</evidence>
<dbReference type="PANTHER" id="PTHR47505:SF1">
    <property type="entry name" value="DNA UTILIZATION PROTEIN YHGH"/>
    <property type="match status" value="1"/>
</dbReference>
<name>A0A6V7R6K8_9BACL</name>